<comment type="similarity">
    <text evidence="2">Belongs to the alpha-IPM synthase/homocitrate synthase family. LeuA type 2 subfamily.</text>
</comment>
<evidence type="ECO:0000256" key="3">
    <source>
        <dbReference type="ARBA" id="ARBA00012973"/>
    </source>
</evidence>
<proteinExistence type="inferred from homology"/>
<evidence type="ECO:0000256" key="4">
    <source>
        <dbReference type="ARBA" id="ARBA00022679"/>
    </source>
</evidence>
<dbReference type="NCBIfam" id="NF002991">
    <property type="entry name" value="PRK03739.1"/>
    <property type="match status" value="1"/>
</dbReference>
<dbReference type="Proteomes" id="UP001059893">
    <property type="component" value="Unassembled WGS sequence"/>
</dbReference>
<feature type="domain" description="Pyruvate carboxyltransferase" evidence="6">
    <location>
        <begin position="97"/>
        <end position="373"/>
    </location>
</feature>
<dbReference type="EC" id="2.3.3.13" evidence="3"/>
<protein>
    <recommendedName>
        <fullName evidence="3">2-isopropylmalate synthase</fullName>
        <ecNumber evidence="3">2.3.3.13</ecNumber>
    </recommendedName>
</protein>
<dbReference type="Pfam" id="PF22615">
    <property type="entry name" value="IPMS_D2"/>
    <property type="match status" value="1"/>
</dbReference>
<dbReference type="SUPFAM" id="SSF51569">
    <property type="entry name" value="Aldolase"/>
    <property type="match status" value="1"/>
</dbReference>
<evidence type="ECO:0000313" key="8">
    <source>
        <dbReference type="Proteomes" id="UP001059893"/>
    </source>
</evidence>
<name>A0ABQ8NTV4_PYRGI</name>
<evidence type="ECO:0000313" key="7">
    <source>
        <dbReference type="EMBL" id="KAI6301103.1"/>
    </source>
</evidence>
<feature type="region of interest" description="Disordered" evidence="5">
    <location>
        <begin position="739"/>
        <end position="784"/>
    </location>
</feature>
<gene>
    <name evidence="7" type="ORF">MCOR33_003286</name>
</gene>
<sequence>MKYYRIPKEGNTGPRCGAFLAALKNPHNRWSMKRHLHIPDSQLPSWRYRHPCFRLVVLFMTSGLLPLLSSPQTKYTGFTQVHNPNRQWPDKVITKAPIWLSTDLRDGNQSLTAPLNSDQKFEFFKLLVEIGYKEIEVSFPAASNVEFEFTRRLVETPGAVPDDVRLRALAPTRNDFLKRTVDALEGAKRATVCTYICVSDKMLKYQGFSRARAIEQAVGAVRYLRSITKDNPDTKTRWDLAFGLESYNESDQDFALAMTEAVMGAWEASADDQMWVVLATSTEVATPNVFADQVETFIAGLSAPENVLISIHTHSDRGCGAAAAELGMLAGAHMVEGCLFGNGERAGNVDLVTLALNLYTRGISPHLDFSDLYAVRDRYEQLTGLQVTARTPYAGEYALQAFSGHHQNIIRKGMGLRLRAEAEGRPAPVWDIPYLPVDPQDLGIPLDHIIRVNSQSGKAAATWILSRRWGLDLPVDMQVHFGRRLMALCEALAREISQDELLGLFTSTYGLETPDRPSHHLGHLTVQRSSNGRGYVVDGLISPIDGVKLVLAGVGSDLATAALQSLNIDTEGKAVAVKIQDTQQLNNDFGRGRYCALATCEVASQVQWGYFIDENKEKAEALAVIAAALRMYCMQTGPLDLSKINPSVQHTTNLSAAENNLIVMQRPKSSAANLIHKPPLASQQSARENLDPRLYKPKRNHDICLINPAANRKPAAVAAAAAASECNPGNARADQMRRIKASGGGQDIDKQGRQRSGTPPGSRGPLQYIYRANAFPSIPEKRPG</sequence>
<dbReference type="SUPFAM" id="SSF89000">
    <property type="entry name" value="post-HMGL domain-like"/>
    <property type="match status" value="1"/>
</dbReference>
<comment type="caution">
    <text evidence="7">The sequence shown here is derived from an EMBL/GenBank/DDBJ whole genome shotgun (WGS) entry which is preliminary data.</text>
</comment>
<dbReference type="InterPro" id="IPR000891">
    <property type="entry name" value="PYR_CT"/>
</dbReference>
<dbReference type="PROSITE" id="PS00815">
    <property type="entry name" value="AIPM_HOMOCIT_SYNTH_1"/>
    <property type="match status" value="1"/>
</dbReference>
<dbReference type="InterPro" id="IPR036230">
    <property type="entry name" value="LeuA_allosteric_dom_sf"/>
</dbReference>
<organism evidence="7 8">
    <name type="scientific">Pyricularia grisea</name>
    <name type="common">Crabgrass-specific blast fungus</name>
    <name type="synonym">Magnaporthe grisea</name>
    <dbReference type="NCBI Taxonomy" id="148305"/>
    <lineage>
        <taxon>Eukaryota</taxon>
        <taxon>Fungi</taxon>
        <taxon>Dikarya</taxon>
        <taxon>Ascomycota</taxon>
        <taxon>Pezizomycotina</taxon>
        <taxon>Sordariomycetes</taxon>
        <taxon>Sordariomycetidae</taxon>
        <taxon>Magnaporthales</taxon>
        <taxon>Pyriculariaceae</taxon>
        <taxon>Pyricularia</taxon>
    </lineage>
</organism>
<dbReference type="InterPro" id="IPR013785">
    <property type="entry name" value="Aldolase_TIM"/>
</dbReference>
<reference evidence="7" key="1">
    <citation type="submission" date="2021-01" db="EMBL/GenBank/DDBJ databases">
        <title>Deciphering the adaptive evolutionary patterns associated with biogeogrpahic diversity in the finger millet blast pathogen Magnaporthe oryzae in Eastern Africa.</title>
        <authorList>
            <person name="Onyema G."/>
            <person name="Shittu T.A."/>
            <person name="Dodsworth S."/>
            <person name="Devilliers S."/>
            <person name="Muthumeenakshi S."/>
            <person name="Sreenivasaprasad S."/>
        </authorList>
    </citation>
    <scope>NUCLEOTIDE SEQUENCE</scope>
    <source>
        <strain evidence="7">D15/s37</strain>
    </source>
</reference>
<dbReference type="PANTHER" id="PTHR46911:SF1">
    <property type="entry name" value="2-ISOPROPYLMALATE SYNTHASE"/>
    <property type="match status" value="1"/>
</dbReference>
<keyword evidence="4" id="KW-0808">Transferase</keyword>
<keyword evidence="8" id="KW-1185">Reference proteome</keyword>
<dbReference type="PROSITE" id="PS50991">
    <property type="entry name" value="PYR_CT"/>
    <property type="match status" value="1"/>
</dbReference>
<evidence type="ECO:0000259" key="6">
    <source>
        <dbReference type="PROSITE" id="PS50991"/>
    </source>
</evidence>
<comment type="catalytic activity">
    <reaction evidence="1">
        <text>3-methyl-2-oxobutanoate + acetyl-CoA + H2O = (2S)-2-isopropylmalate + CoA + H(+)</text>
        <dbReference type="Rhea" id="RHEA:21524"/>
        <dbReference type="ChEBI" id="CHEBI:1178"/>
        <dbReference type="ChEBI" id="CHEBI:11851"/>
        <dbReference type="ChEBI" id="CHEBI:15377"/>
        <dbReference type="ChEBI" id="CHEBI:15378"/>
        <dbReference type="ChEBI" id="CHEBI:57287"/>
        <dbReference type="ChEBI" id="CHEBI:57288"/>
        <dbReference type="EC" id="2.3.3.13"/>
    </reaction>
</comment>
<dbReference type="Gene3D" id="3.30.160.270">
    <property type="match status" value="1"/>
</dbReference>
<dbReference type="Pfam" id="PF00682">
    <property type="entry name" value="HMGL-like"/>
    <property type="match status" value="1"/>
</dbReference>
<dbReference type="EMBL" id="JABSND010000042">
    <property type="protein sequence ID" value="KAI6301103.1"/>
    <property type="molecule type" value="Genomic_DNA"/>
</dbReference>
<accession>A0ABQ8NTV4</accession>
<dbReference type="InterPro" id="IPR054692">
    <property type="entry name" value="LeuA-like_post-cat"/>
</dbReference>
<dbReference type="Gene3D" id="3.20.20.70">
    <property type="entry name" value="Aldolase class I"/>
    <property type="match status" value="1"/>
</dbReference>
<evidence type="ECO:0000256" key="5">
    <source>
        <dbReference type="SAM" id="MobiDB-lite"/>
    </source>
</evidence>
<dbReference type="InterPro" id="IPR002034">
    <property type="entry name" value="AIPM/Hcit_synth_CS"/>
</dbReference>
<evidence type="ECO:0000256" key="2">
    <source>
        <dbReference type="ARBA" id="ARBA00009767"/>
    </source>
</evidence>
<evidence type="ECO:0000256" key="1">
    <source>
        <dbReference type="ARBA" id="ARBA00000064"/>
    </source>
</evidence>
<dbReference type="PANTHER" id="PTHR46911">
    <property type="match status" value="1"/>
</dbReference>